<evidence type="ECO:0000313" key="2">
    <source>
        <dbReference type="EMBL" id="KAF0327256.1"/>
    </source>
</evidence>
<organism evidence="2 3">
    <name type="scientific">Colletotrichum asianum</name>
    <dbReference type="NCBI Taxonomy" id="702518"/>
    <lineage>
        <taxon>Eukaryota</taxon>
        <taxon>Fungi</taxon>
        <taxon>Dikarya</taxon>
        <taxon>Ascomycota</taxon>
        <taxon>Pezizomycotina</taxon>
        <taxon>Sordariomycetes</taxon>
        <taxon>Hypocreomycetidae</taxon>
        <taxon>Glomerellales</taxon>
        <taxon>Glomerellaceae</taxon>
        <taxon>Colletotrichum</taxon>
        <taxon>Colletotrichum gloeosporioides species complex</taxon>
    </lineage>
</organism>
<dbReference type="AlphaFoldDB" id="A0A8H3WEE2"/>
<evidence type="ECO:0000256" key="1">
    <source>
        <dbReference type="SAM" id="Phobius"/>
    </source>
</evidence>
<gene>
    <name evidence="2" type="ORF">GQ607_005445</name>
</gene>
<keyword evidence="3" id="KW-1185">Reference proteome</keyword>
<evidence type="ECO:0000313" key="3">
    <source>
        <dbReference type="Proteomes" id="UP000434172"/>
    </source>
</evidence>
<dbReference type="EMBL" id="WOWK01000024">
    <property type="protein sequence ID" value="KAF0327256.1"/>
    <property type="molecule type" value="Genomic_DNA"/>
</dbReference>
<sequence length="54" mass="5602">MGEAPANLDVSKIASILTTMYGLTCIVCPLLHLSHSFLLSAAESPGYGLIRAPG</sequence>
<feature type="transmembrane region" description="Helical" evidence="1">
    <location>
        <begin position="13"/>
        <end position="33"/>
    </location>
</feature>
<dbReference type="Proteomes" id="UP000434172">
    <property type="component" value="Unassembled WGS sequence"/>
</dbReference>
<keyword evidence="1" id="KW-1133">Transmembrane helix</keyword>
<name>A0A8H3WEE2_9PEZI</name>
<keyword evidence="1" id="KW-0472">Membrane</keyword>
<keyword evidence="1" id="KW-0812">Transmembrane</keyword>
<protein>
    <submittedName>
        <fullName evidence="2">Uncharacterized protein</fullName>
    </submittedName>
</protein>
<comment type="caution">
    <text evidence="2">The sequence shown here is derived from an EMBL/GenBank/DDBJ whole genome shotgun (WGS) entry which is preliminary data.</text>
</comment>
<proteinExistence type="predicted"/>
<reference evidence="2 3" key="1">
    <citation type="submission" date="2019-12" db="EMBL/GenBank/DDBJ databases">
        <title>A genome sequence resource for the geographically widespread anthracnose pathogen Colletotrichum asianum.</title>
        <authorList>
            <person name="Meng Y."/>
        </authorList>
    </citation>
    <scope>NUCLEOTIDE SEQUENCE [LARGE SCALE GENOMIC DNA]</scope>
    <source>
        <strain evidence="2 3">ICMP 18580</strain>
    </source>
</reference>
<accession>A0A8H3WEE2</accession>